<dbReference type="AlphaFoldDB" id="A0A1S2UVS7"/>
<organism evidence="1 3">
    <name type="scientific">Pseudomonas costantinii</name>
    <dbReference type="NCBI Taxonomy" id="168469"/>
    <lineage>
        <taxon>Bacteria</taxon>
        <taxon>Pseudomonadati</taxon>
        <taxon>Pseudomonadota</taxon>
        <taxon>Gammaproteobacteria</taxon>
        <taxon>Pseudomonadales</taxon>
        <taxon>Pseudomonadaceae</taxon>
        <taxon>Pseudomonas</taxon>
    </lineage>
</organism>
<evidence type="ECO:0000313" key="1">
    <source>
        <dbReference type="EMBL" id="OIN50483.1"/>
    </source>
</evidence>
<evidence type="ECO:0000313" key="2">
    <source>
        <dbReference type="EMBL" id="SED80991.1"/>
    </source>
</evidence>
<dbReference type="EMBL" id="FNTS01000002">
    <property type="protein sequence ID" value="SED80991.1"/>
    <property type="molecule type" value="Genomic_DNA"/>
</dbReference>
<keyword evidence="4" id="KW-1185">Reference proteome</keyword>
<sequence length="165" mass="18209">MSAPFMDRHLIHNTSLACFLLAYFINEYESADHPVDLPKLLLVLPIVWNPASSSALSSRNTASAIDSVLRDSPVLKIDLERRVQEYTASTFQGLNLAVSAKLVVKKPGVDGDVFTGLVTRWPNATKASIPPEMLKTTKQLSSWLASVSTPQIYKLLFGIPNEIRN</sequence>
<reference evidence="1 3" key="1">
    <citation type="submission" date="2016-08" db="EMBL/GenBank/DDBJ databases">
        <title>Draft genome sequence of Pseudomonas costantinii LMG 22119, type strain isolated from cultivated mushroom (Agaricus bisporus) sporophores.</title>
        <authorList>
            <person name="Tambong J.T."/>
        </authorList>
    </citation>
    <scope>NUCLEOTIDE SEQUENCE [LARGE SCALE GENOMIC DNA]</scope>
    <source>
        <strain evidence="1 3">LMG 22119</strain>
    </source>
</reference>
<dbReference type="Proteomes" id="UP000182179">
    <property type="component" value="Unassembled WGS sequence"/>
</dbReference>
<protein>
    <submittedName>
        <fullName evidence="1">Uncharacterized protein</fullName>
    </submittedName>
</protein>
<accession>A0A1S2UVS7</accession>
<dbReference type="RefSeq" id="WP_071485528.1">
    <property type="nucleotide sequence ID" value="NZ_FNTS01000002.1"/>
</dbReference>
<dbReference type="Pfam" id="PF20131">
    <property type="entry name" value="MC3"/>
    <property type="match status" value="1"/>
</dbReference>
<evidence type="ECO:0000313" key="3">
    <source>
        <dbReference type="Proteomes" id="UP000181661"/>
    </source>
</evidence>
<dbReference type="OrthoDB" id="6924451at2"/>
<comment type="caution">
    <text evidence="1">The sequence shown here is derived from an EMBL/GenBank/DDBJ whole genome shotgun (WGS) entry which is preliminary data.</text>
</comment>
<gene>
    <name evidence="1" type="ORF">BFL40_19775</name>
    <name evidence="2" type="ORF">SAMN04515675_2604</name>
</gene>
<reference evidence="2 4" key="2">
    <citation type="submission" date="2016-10" db="EMBL/GenBank/DDBJ databases">
        <authorList>
            <person name="Varghese N."/>
            <person name="Submissions S."/>
        </authorList>
    </citation>
    <scope>NUCLEOTIDE SEQUENCE [LARGE SCALE GENOMIC DNA]</scope>
    <source>
        <strain evidence="2 4">BS2773</strain>
    </source>
</reference>
<evidence type="ECO:0000313" key="4">
    <source>
        <dbReference type="Proteomes" id="UP000182179"/>
    </source>
</evidence>
<name>A0A1S2UVS7_9PSED</name>
<dbReference type="Proteomes" id="UP000181661">
    <property type="component" value="Unassembled WGS sequence"/>
</dbReference>
<dbReference type="InterPro" id="IPR045390">
    <property type="entry name" value="ABC-3C_MC3"/>
</dbReference>
<dbReference type="EMBL" id="MDDR01000035">
    <property type="protein sequence ID" value="OIN50483.1"/>
    <property type="molecule type" value="Genomic_DNA"/>
</dbReference>
<proteinExistence type="predicted"/>